<dbReference type="InterPro" id="IPR017853">
    <property type="entry name" value="GH"/>
</dbReference>
<dbReference type="Pfam" id="PF12876">
    <property type="entry name" value="Cellulase-like"/>
    <property type="match status" value="1"/>
</dbReference>
<sequence length="412" mass="46067">MTTLTISLWDFSWYTRTGPGEPFEDLDRAFAEAVERGYDTVRICAMPYLLFGSGLDTSALTFAPFGRGYGLRTRWHDVRETAVIDGRAHLLALFEAARAHGCRVIVSSWEYQQSPAFLADPSWHEALRAVPAQRRAMALADALAELVGFLAVHGLAERIAFVELHNEVQTTALTEMLSPCESPVLGLRPYLEEAIAAFKARHPGVPVTANYAGVPVGELRGVPGNVDVAVFHPYVYGVLDELVDSFALRDASVPFPQERARLELLRPDAPDLEDWAPEQEWRLAATIVSRREVYVHDWCDPARFDRWLYDRYATYRYGMAEKLRLWIETAADWAAERGLPLVLGEGWVGYTPLHGMFEEGPVGAEICLEAVGHARRVAAWGTVVCSNAAPQHPMWADLDLQRRANTLFTEGR</sequence>
<name>A0ABV8G1H6_9ACTN</name>
<dbReference type="SUPFAM" id="SSF51445">
    <property type="entry name" value="(Trans)glycosidases"/>
    <property type="match status" value="1"/>
</dbReference>
<evidence type="ECO:0000313" key="2">
    <source>
        <dbReference type="Proteomes" id="UP001595851"/>
    </source>
</evidence>
<protein>
    <submittedName>
        <fullName evidence="1">Cellulase-like family protein</fullName>
    </submittedName>
</protein>
<dbReference type="RefSeq" id="WP_379526390.1">
    <property type="nucleotide sequence ID" value="NZ_JBHSBI010000001.1"/>
</dbReference>
<dbReference type="EMBL" id="JBHSBI010000001">
    <property type="protein sequence ID" value="MFC4006237.1"/>
    <property type="molecule type" value="Genomic_DNA"/>
</dbReference>
<proteinExistence type="predicted"/>
<comment type="caution">
    <text evidence="1">The sequence shown here is derived from an EMBL/GenBank/DDBJ whole genome shotgun (WGS) entry which is preliminary data.</text>
</comment>
<dbReference type="InterPro" id="IPR024778">
    <property type="entry name" value="Put_cellulase"/>
</dbReference>
<evidence type="ECO:0000313" key="1">
    <source>
        <dbReference type="EMBL" id="MFC4006237.1"/>
    </source>
</evidence>
<gene>
    <name evidence="1" type="ORF">ACFOY2_03315</name>
</gene>
<organism evidence="1 2">
    <name type="scientific">Nonomuraea purpurea</name>
    <dbReference type="NCBI Taxonomy" id="1849276"/>
    <lineage>
        <taxon>Bacteria</taxon>
        <taxon>Bacillati</taxon>
        <taxon>Actinomycetota</taxon>
        <taxon>Actinomycetes</taxon>
        <taxon>Streptosporangiales</taxon>
        <taxon>Streptosporangiaceae</taxon>
        <taxon>Nonomuraea</taxon>
    </lineage>
</organism>
<accession>A0ABV8G1H6</accession>
<dbReference type="Gene3D" id="3.20.20.80">
    <property type="entry name" value="Glycosidases"/>
    <property type="match status" value="1"/>
</dbReference>
<reference evidence="2" key="1">
    <citation type="journal article" date="2019" name="Int. J. Syst. Evol. Microbiol.">
        <title>The Global Catalogue of Microorganisms (GCM) 10K type strain sequencing project: providing services to taxonomists for standard genome sequencing and annotation.</title>
        <authorList>
            <consortium name="The Broad Institute Genomics Platform"/>
            <consortium name="The Broad Institute Genome Sequencing Center for Infectious Disease"/>
            <person name="Wu L."/>
            <person name="Ma J."/>
        </authorList>
    </citation>
    <scope>NUCLEOTIDE SEQUENCE [LARGE SCALE GENOMIC DNA]</scope>
    <source>
        <strain evidence="2">TBRC 1276</strain>
    </source>
</reference>
<dbReference type="Proteomes" id="UP001595851">
    <property type="component" value="Unassembled WGS sequence"/>
</dbReference>
<keyword evidence="2" id="KW-1185">Reference proteome</keyword>